<feature type="coiled-coil region" evidence="1">
    <location>
        <begin position="175"/>
        <end position="216"/>
    </location>
</feature>
<evidence type="ECO:0000256" key="1">
    <source>
        <dbReference type="SAM" id="Coils"/>
    </source>
</evidence>
<feature type="region of interest" description="Disordered" evidence="2">
    <location>
        <begin position="306"/>
        <end position="340"/>
    </location>
</feature>
<dbReference type="OrthoDB" id="6264405at2759"/>
<feature type="compositionally biased region" description="Polar residues" evidence="2">
    <location>
        <begin position="329"/>
        <end position="340"/>
    </location>
</feature>
<reference evidence="3 4" key="1">
    <citation type="submission" date="2018-10" db="EMBL/GenBank/DDBJ databases">
        <authorList>
            <consortium name="Pathogen Informatics"/>
        </authorList>
    </citation>
    <scope>NUCLEOTIDE SEQUENCE [LARGE SCALE GENOMIC DNA]</scope>
</reference>
<dbReference type="Proteomes" id="UP000267029">
    <property type="component" value="Unassembled WGS sequence"/>
</dbReference>
<accession>A0A3P6HVL2</accession>
<protein>
    <submittedName>
        <fullName evidence="3">Uncharacterized protein</fullName>
    </submittedName>
</protein>
<dbReference type="EMBL" id="UXSR01005623">
    <property type="protein sequence ID" value="VDD83015.1"/>
    <property type="molecule type" value="Genomic_DNA"/>
</dbReference>
<feature type="compositionally biased region" description="Low complexity" evidence="2">
    <location>
        <begin position="309"/>
        <end position="322"/>
    </location>
</feature>
<gene>
    <name evidence="3" type="ORF">MCOS_LOCUS9018</name>
</gene>
<feature type="coiled-coil region" evidence="1">
    <location>
        <begin position="48"/>
        <end position="117"/>
    </location>
</feature>
<dbReference type="AlphaFoldDB" id="A0A3P6HVL2"/>
<evidence type="ECO:0000256" key="2">
    <source>
        <dbReference type="SAM" id="MobiDB-lite"/>
    </source>
</evidence>
<dbReference type="STRING" id="53468.A0A3P6HVL2"/>
<name>A0A3P6HVL2_MESCO</name>
<evidence type="ECO:0000313" key="4">
    <source>
        <dbReference type="Proteomes" id="UP000267029"/>
    </source>
</evidence>
<organism evidence="3 4">
    <name type="scientific">Mesocestoides corti</name>
    <name type="common">Flatworm</name>
    <dbReference type="NCBI Taxonomy" id="53468"/>
    <lineage>
        <taxon>Eukaryota</taxon>
        <taxon>Metazoa</taxon>
        <taxon>Spiralia</taxon>
        <taxon>Lophotrochozoa</taxon>
        <taxon>Platyhelminthes</taxon>
        <taxon>Cestoda</taxon>
        <taxon>Eucestoda</taxon>
        <taxon>Cyclophyllidea</taxon>
        <taxon>Mesocestoididae</taxon>
        <taxon>Mesocestoides</taxon>
    </lineage>
</organism>
<proteinExistence type="predicted"/>
<keyword evidence="1" id="KW-0175">Coiled coil</keyword>
<keyword evidence="4" id="KW-1185">Reference proteome</keyword>
<sequence length="369" mass="40833">MIMVKAEAEDLRNQLTNAMEHTNFFPPRPSSKEIMVMTEENLYLKSRLDQVSLELQQMKNTNAFQQSELTTLRANRLEQQLNNRNNLTNLNNLRLRNAQLEAQLQQCTLELEIVNGRNQEYASALTGLQAERLDQDRKQARLISSIQFQFGDLNAEKHRLSDAILKQRTSAMCSLSELQAQVVRLTQDLSAALSEAAASRQRADRLAAQVEKLTAAAADVVVVAEPPSVDVVAKLESDYARAEADACEARRQLELAQTTLIQTESVLARLQRSIEEEEGTWRSRLAAALAENACLKEELALFHQDSEARSASSGDESSSSLKADAHSSEPNGTLQWDESSADSAAPAIVRVVSDSSQHLFSPSSLAARI</sequence>
<evidence type="ECO:0000313" key="3">
    <source>
        <dbReference type="EMBL" id="VDD83015.1"/>
    </source>
</evidence>